<dbReference type="Pfam" id="PF10288">
    <property type="entry name" value="CTU2"/>
    <property type="match status" value="1"/>
</dbReference>
<gene>
    <name evidence="3" type="primary">NCS2</name>
    <name evidence="3" type="synonym">CTU2</name>
    <name evidence="4" type="ORF">BASA50_011253</name>
</gene>
<dbReference type="HAMAP" id="MF_03054">
    <property type="entry name" value="CTU2"/>
    <property type="match status" value="1"/>
</dbReference>
<evidence type="ECO:0000313" key="5">
    <source>
        <dbReference type="Proteomes" id="UP001648503"/>
    </source>
</evidence>
<keyword evidence="5" id="KW-1185">Reference proteome</keyword>
<accession>A0ABQ8EW51</accession>
<dbReference type="EMBL" id="JAFCIX010000555">
    <property type="protein sequence ID" value="KAH6587649.1"/>
    <property type="molecule type" value="Genomic_DNA"/>
</dbReference>
<dbReference type="PANTHER" id="PTHR20882">
    <property type="entry name" value="CYTOPLASMIC TRNA 2-THIOLATION PROTEIN 2"/>
    <property type="match status" value="1"/>
</dbReference>
<dbReference type="InterPro" id="IPR019407">
    <property type="entry name" value="CTU2"/>
</dbReference>
<dbReference type="InterPro" id="IPR014729">
    <property type="entry name" value="Rossmann-like_a/b/a_fold"/>
</dbReference>
<dbReference type="Proteomes" id="UP001648503">
    <property type="component" value="Unassembled WGS sequence"/>
</dbReference>
<organism evidence="4 5">
    <name type="scientific">Batrachochytrium salamandrivorans</name>
    <dbReference type="NCBI Taxonomy" id="1357716"/>
    <lineage>
        <taxon>Eukaryota</taxon>
        <taxon>Fungi</taxon>
        <taxon>Fungi incertae sedis</taxon>
        <taxon>Chytridiomycota</taxon>
        <taxon>Chytridiomycota incertae sedis</taxon>
        <taxon>Chytridiomycetes</taxon>
        <taxon>Rhizophydiales</taxon>
        <taxon>Rhizophydiales incertae sedis</taxon>
        <taxon>Batrachochytrium</taxon>
    </lineage>
</organism>
<comment type="function">
    <text evidence="3">Plays a central role in 2-thiolation of mcm(5)S(2)U at tRNA wobble positions of tRNA(Lys), tRNA(Glu) and tRNA(Gln). May act by forming a heterodimer with NCS6 that ligates sulfur from thiocarboxylated URM1 onto the uridine of tRNAs at wobble position. Prior mcm(5) tRNA modification by the elongator complex is required for 2-thiolation. May also be involved in protein urmylation.</text>
</comment>
<dbReference type="Gene3D" id="3.40.50.620">
    <property type="entry name" value="HUPs"/>
    <property type="match status" value="1"/>
</dbReference>
<dbReference type="PANTHER" id="PTHR20882:SF14">
    <property type="entry name" value="CYTOPLASMIC TRNA 2-THIOLATION PROTEIN 2"/>
    <property type="match status" value="1"/>
</dbReference>
<dbReference type="SUPFAM" id="SSF52402">
    <property type="entry name" value="Adenine nucleotide alpha hydrolases-like"/>
    <property type="match status" value="1"/>
</dbReference>
<keyword evidence="2 3" id="KW-0819">tRNA processing</keyword>
<reference evidence="4 5" key="1">
    <citation type="submission" date="2021-02" db="EMBL/GenBank/DDBJ databases">
        <title>Variation within the Batrachochytrium salamandrivorans European outbreak.</title>
        <authorList>
            <person name="Kelly M."/>
            <person name="Pasmans F."/>
            <person name="Shea T.P."/>
            <person name="Munoz J.F."/>
            <person name="Carranza S."/>
            <person name="Cuomo C.A."/>
            <person name="Martel A."/>
        </authorList>
    </citation>
    <scope>NUCLEOTIDE SEQUENCE [LARGE SCALE GENOMIC DNA]</scope>
    <source>
        <strain evidence="4 5">AMFP18/2</strain>
    </source>
</reference>
<sequence>MEEPRQSKVSTRALKPGLCNKCKVAKPSVVVKRAEFCSSCFIGSVAHRFRGNLAKSTLPDNSKLMLAFSGGPCSRAMLHTMASYCQLDPDNPRKKRRFPDFCVCYVDQSSLFPDHVSEISKIKSIVESYHRELHIVKLEDVFDEHNATILNRDVATMETGQMIQKSLELMQQDSKFPLDKKSLLSDALTKLPSMTTKEDLLRFYTLHLLTSEARKHGCTGLVLGDSSTAIAIRVIANTSKGRGLSLPADIGDSDWHRDVHLLRPMRDILSKEIGIFNHLCKLETVAHTSFATLLPTKTSIDRLSQDFIVGLEQDFPATVSTIARTAFKINTDHMTKKICPLCEGPVDNIDYFASIDSLVQAPAVSCKPIGGDATECCSSTQTQSKCCQGAGSTASQLDIYHLLCYACRNIAHDISKPQQSNTSMQTTVLPGYVMRNSSQRLSRESMKAQISDYLIDDDDL</sequence>
<evidence type="ECO:0000313" key="4">
    <source>
        <dbReference type="EMBL" id="KAH6587649.1"/>
    </source>
</evidence>
<evidence type="ECO:0000256" key="2">
    <source>
        <dbReference type="ARBA" id="ARBA00022694"/>
    </source>
</evidence>
<evidence type="ECO:0000256" key="3">
    <source>
        <dbReference type="HAMAP-Rule" id="MF_03054"/>
    </source>
</evidence>
<comment type="caution">
    <text evidence="4">The sequence shown here is derived from an EMBL/GenBank/DDBJ whole genome shotgun (WGS) entry which is preliminary data.</text>
</comment>
<evidence type="ECO:0000256" key="1">
    <source>
        <dbReference type="ARBA" id="ARBA00022490"/>
    </source>
</evidence>
<comment type="subcellular location">
    <subcellularLocation>
        <location evidence="3">Cytoplasm</location>
    </subcellularLocation>
</comment>
<keyword evidence="1 3" id="KW-0963">Cytoplasm</keyword>
<comment type="pathway">
    <text evidence="3">tRNA modification; 5-methoxycarbonylmethyl-2-thiouridine-tRNA biosynthesis.</text>
</comment>
<protein>
    <recommendedName>
        <fullName evidence="3">Cytoplasmic tRNA 2-thiolation protein 2</fullName>
    </recommendedName>
</protein>
<comment type="similarity">
    <text evidence="3">Belongs to the CTU2/NCS2 family.</text>
</comment>
<proteinExistence type="inferred from homology"/>
<name>A0ABQ8EW51_9FUNG</name>